<dbReference type="InterPro" id="IPR008257">
    <property type="entry name" value="Pept_M19"/>
</dbReference>
<dbReference type="InterPro" id="IPR032466">
    <property type="entry name" value="Metal_Hydrolase"/>
</dbReference>
<dbReference type="GO" id="GO:0070573">
    <property type="term" value="F:metallodipeptidase activity"/>
    <property type="evidence" value="ECO:0007669"/>
    <property type="project" value="InterPro"/>
</dbReference>
<dbReference type="PANTHER" id="PTHR10443">
    <property type="entry name" value="MICROSOMAL DIPEPTIDASE"/>
    <property type="match status" value="1"/>
</dbReference>
<dbReference type="Pfam" id="PF01244">
    <property type="entry name" value="Peptidase_M19"/>
    <property type="match status" value="1"/>
</dbReference>
<accession>A0A0P9CY83</accession>
<protein>
    <recommendedName>
        <fullName evidence="3">Peptidase M19</fullName>
    </recommendedName>
</protein>
<evidence type="ECO:0000313" key="1">
    <source>
        <dbReference type="EMBL" id="KPV48009.1"/>
    </source>
</evidence>
<dbReference type="PROSITE" id="PS51365">
    <property type="entry name" value="RENAL_DIPEPTIDASE_2"/>
    <property type="match status" value="1"/>
</dbReference>
<reference evidence="1 2" key="1">
    <citation type="submission" date="2015-09" db="EMBL/GenBank/DDBJ databases">
        <title>Draft genome sequence of Kouleothrix aurantiaca JCM 19913.</title>
        <authorList>
            <person name="Hemp J."/>
        </authorList>
    </citation>
    <scope>NUCLEOTIDE SEQUENCE [LARGE SCALE GENOMIC DNA]</scope>
    <source>
        <strain evidence="1 2">COM-B</strain>
    </source>
</reference>
<evidence type="ECO:0000313" key="2">
    <source>
        <dbReference type="Proteomes" id="UP000050509"/>
    </source>
</evidence>
<keyword evidence="2" id="KW-1185">Reference proteome</keyword>
<gene>
    <name evidence="1" type="ORF">SE17_40380</name>
</gene>
<dbReference type="PATRIC" id="fig|186479.3.peg.6324"/>
<sequence length="115" mass="12794">MWKFSPTMPSDSRSASDGMVGLNFHIGFLRPDGNSKLDAPLELMVQHIDYLVERLGIERVGFGSDFDGAKMPAAIGDASGLPKLIAALREHGYDDAALRKLAHENWLRVLRKTWK</sequence>
<organism evidence="1 2">
    <name type="scientific">Kouleothrix aurantiaca</name>
    <dbReference type="NCBI Taxonomy" id="186479"/>
    <lineage>
        <taxon>Bacteria</taxon>
        <taxon>Bacillati</taxon>
        <taxon>Chloroflexota</taxon>
        <taxon>Chloroflexia</taxon>
        <taxon>Chloroflexales</taxon>
        <taxon>Roseiflexineae</taxon>
        <taxon>Roseiflexaceae</taxon>
        <taxon>Kouleothrix</taxon>
    </lineage>
</organism>
<dbReference type="Proteomes" id="UP000050509">
    <property type="component" value="Unassembled WGS sequence"/>
</dbReference>
<dbReference type="EMBL" id="LJCR01003027">
    <property type="protein sequence ID" value="KPV48009.1"/>
    <property type="molecule type" value="Genomic_DNA"/>
</dbReference>
<dbReference type="AlphaFoldDB" id="A0A0P9CY83"/>
<comment type="caution">
    <text evidence="1">The sequence shown here is derived from an EMBL/GenBank/DDBJ whole genome shotgun (WGS) entry which is preliminary data.</text>
</comment>
<name>A0A0P9CY83_9CHLR</name>
<dbReference type="GO" id="GO:0006508">
    <property type="term" value="P:proteolysis"/>
    <property type="evidence" value="ECO:0007669"/>
    <property type="project" value="InterPro"/>
</dbReference>
<dbReference type="Gene3D" id="3.20.20.140">
    <property type="entry name" value="Metal-dependent hydrolases"/>
    <property type="match status" value="1"/>
</dbReference>
<proteinExistence type="predicted"/>
<dbReference type="SUPFAM" id="SSF51556">
    <property type="entry name" value="Metallo-dependent hydrolases"/>
    <property type="match status" value="1"/>
</dbReference>
<evidence type="ECO:0008006" key="3">
    <source>
        <dbReference type="Google" id="ProtNLM"/>
    </source>
</evidence>
<dbReference type="PANTHER" id="PTHR10443:SF12">
    <property type="entry name" value="DIPEPTIDASE"/>
    <property type="match status" value="1"/>
</dbReference>